<organism evidence="2 3">
    <name type="scientific">Merluccius polli</name>
    <name type="common">Benguela hake</name>
    <name type="synonym">Merluccius cadenati</name>
    <dbReference type="NCBI Taxonomy" id="89951"/>
    <lineage>
        <taxon>Eukaryota</taxon>
        <taxon>Metazoa</taxon>
        <taxon>Chordata</taxon>
        <taxon>Craniata</taxon>
        <taxon>Vertebrata</taxon>
        <taxon>Euteleostomi</taxon>
        <taxon>Actinopterygii</taxon>
        <taxon>Neopterygii</taxon>
        <taxon>Teleostei</taxon>
        <taxon>Neoteleostei</taxon>
        <taxon>Acanthomorphata</taxon>
        <taxon>Zeiogadaria</taxon>
        <taxon>Gadariae</taxon>
        <taxon>Gadiformes</taxon>
        <taxon>Gadoidei</taxon>
        <taxon>Merlucciidae</taxon>
        <taxon>Merluccius</taxon>
    </lineage>
</organism>
<keyword evidence="3" id="KW-1185">Reference proteome</keyword>
<protein>
    <submittedName>
        <fullName evidence="2">Uncharacterized protein</fullName>
    </submittedName>
</protein>
<sequence length="170" mass="19178">MDPTVLLFLRCLNQLFSVLKATATRRSIETDMTLPPTPRLIMLGNTVLSATKWMVSIEGRVAFVVEEYLGFADALCVFCKLLCFQHRISGACLCNIGTDTTLIFFIFSEPCKYVYVFFMRINPEEGTKCTAKTGVSRKTGAVVKRKAEAINSRVASFLHQLTEFEWKNLD</sequence>
<reference evidence="2" key="1">
    <citation type="journal article" date="2023" name="Front. Mar. Sci.">
        <title>A new Merluccius polli reference genome to investigate the effects of global change in West African waters.</title>
        <authorList>
            <person name="Mateo J.L."/>
            <person name="Blanco-Fernandez C."/>
            <person name="Garcia-Vazquez E."/>
            <person name="Machado-Schiaffino G."/>
        </authorList>
    </citation>
    <scope>NUCLEOTIDE SEQUENCE</scope>
    <source>
        <strain evidence="2">C29</strain>
        <tissue evidence="2">Fin</tissue>
    </source>
</reference>
<name>A0AA47PC67_MERPO</name>
<keyword evidence="1" id="KW-0732">Signal</keyword>
<dbReference type="EMBL" id="JAOPHQ010000581">
    <property type="protein sequence ID" value="KAK0154147.1"/>
    <property type="molecule type" value="Genomic_DNA"/>
</dbReference>
<dbReference type="Proteomes" id="UP001174136">
    <property type="component" value="Unassembled WGS sequence"/>
</dbReference>
<evidence type="ECO:0000313" key="3">
    <source>
        <dbReference type="Proteomes" id="UP001174136"/>
    </source>
</evidence>
<comment type="caution">
    <text evidence="2">The sequence shown here is derived from an EMBL/GenBank/DDBJ whole genome shotgun (WGS) entry which is preliminary data.</text>
</comment>
<gene>
    <name evidence="2" type="ORF">N1851_003771</name>
</gene>
<dbReference type="AlphaFoldDB" id="A0AA47PC67"/>
<evidence type="ECO:0000313" key="2">
    <source>
        <dbReference type="EMBL" id="KAK0154147.1"/>
    </source>
</evidence>
<accession>A0AA47PC67</accession>
<feature type="signal peptide" evidence="1">
    <location>
        <begin position="1"/>
        <end position="23"/>
    </location>
</feature>
<feature type="chain" id="PRO_5041377750" evidence="1">
    <location>
        <begin position="24"/>
        <end position="170"/>
    </location>
</feature>
<proteinExistence type="predicted"/>
<evidence type="ECO:0000256" key="1">
    <source>
        <dbReference type="SAM" id="SignalP"/>
    </source>
</evidence>